<organism evidence="2 3">
    <name type="scientific">Paraburkholderia graminis</name>
    <dbReference type="NCBI Taxonomy" id="60548"/>
    <lineage>
        <taxon>Bacteria</taxon>
        <taxon>Pseudomonadati</taxon>
        <taxon>Pseudomonadota</taxon>
        <taxon>Betaproteobacteria</taxon>
        <taxon>Burkholderiales</taxon>
        <taxon>Burkholderiaceae</taxon>
        <taxon>Paraburkholderia</taxon>
    </lineage>
</organism>
<accession>A0ABD5CS36</accession>
<evidence type="ECO:0000256" key="1">
    <source>
        <dbReference type="SAM" id="Phobius"/>
    </source>
</evidence>
<reference evidence="2 3" key="1">
    <citation type="submission" date="2023-08" db="EMBL/GenBank/DDBJ databases">
        <title>Genome sequencing of plant associated microbes to promote plant fitness in Sorghum bicolor and Oryza sativa.</title>
        <authorList>
            <person name="Coleman-Derr D."/>
        </authorList>
    </citation>
    <scope>NUCLEOTIDE SEQUENCE [LARGE SCALE GENOMIC DNA]</scope>
    <source>
        <strain evidence="2 3">SLBN-33</strain>
    </source>
</reference>
<dbReference type="AlphaFoldDB" id="A0ABD5CS36"/>
<name>A0ABD5CS36_9BURK</name>
<keyword evidence="1" id="KW-1133">Transmembrane helix</keyword>
<gene>
    <name evidence="2" type="ORF">QF025_006952</name>
</gene>
<keyword evidence="1" id="KW-0472">Membrane</keyword>
<evidence type="ECO:0008006" key="4">
    <source>
        <dbReference type="Google" id="ProtNLM"/>
    </source>
</evidence>
<dbReference type="EMBL" id="JAVIZN010000003">
    <property type="protein sequence ID" value="MDR6208151.1"/>
    <property type="molecule type" value="Genomic_DNA"/>
</dbReference>
<keyword evidence="1" id="KW-0812">Transmembrane</keyword>
<protein>
    <recommendedName>
        <fullName evidence="4">Transmembrane protein</fullName>
    </recommendedName>
</protein>
<comment type="caution">
    <text evidence="2">The sequence shown here is derived from an EMBL/GenBank/DDBJ whole genome shotgun (WGS) entry which is preliminary data.</text>
</comment>
<sequence>MLRNLLFIGALAAAVLWRDTVRANEVPAYLWITAGLVGTCCAAVFLVCAVQLGSFRRACPIRESDPIDPSTPVGLQLATEVADRLDSGNVLAYGHAYYCGMGLTKDGDAYIYSVVEDGEVITPRSAEEFARVVEVAGGKLFKSRSEFVEWLSRQTDSSLRGDGNQNITLERLRFFASSSSMKRPTIGTR</sequence>
<evidence type="ECO:0000313" key="3">
    <source>
        <dbReference type="Proteomes" id="UP001245184"/>
    </source>
</evidence>
<evidence type="ECO:0000313" key="2">
    <source>
        <dbReference type="EMBL" id="MDR6208151.1"/>
    </source>
</evidence>
<feature type="transmembrane region" description="Helical" evidence="1">
    <location>
        <begin position="28"/>
        <end position="52"/>
    </location>
</feature>
<proteinExistence type="predicted"/>
<dbReference type="Proteomes" id="UP001245184">
    <property type="component" value="Unassembled WGS sequence"/>
</dbReference>